<dbReference type="AlphaFoldDB" id="J0D1T5"/>
<gene>
    <name evidence="1" type="ORF">AURDEDRAFT_170707</name>
</gene>
<protein>
    <submittedName>
        <fullName evidence="1">Uncharacterized protein</fullName>
    </submittedName>
</protein>
<dbReference type="Proteomes" id="UP000006514">
    <property type="component" value="Unassembled WGS sequence"/>
</dbReference>
<sequence>MLTSREAAGLPQEDVFFRLPQLDEKQAHHLADLMQSLCAGPPPVQNDALSFSMEATAVNMGATIATTQPRILRVPNVSSDESNA</sequence>
<dbReference type="EMBL" id="JH687805">
    <property type="protein sequence ID" value="EJD40125.1"/>
    <property type="molecule type" value="Genomic_DNA"/>
</dbReference>
<accession>J0D1T5</accession>
<dbReference type="InParanoid" id="J0D1T5"/>
<evidence type="ECO:0000313" key="1">
    <source>
        <dbReference type="EMBL" id="EJD40125.1"/>
    </source>
</evidence>
<proteinExistence type="predicted"/>
<dbReference type="KEGG" id="adl:AURDEDRAFT_170707"/>
<keyword evidence="2" id="KW-1185">Reference proteome</keyword>
<organism evidence="1 2">
    <name type="scientific">Auricularia subglabra (strain TFB-10046 / SS5)</name>
    <name type="common">White-rot fungus</name>
    <name type="synonym">Auricularia delicata (strain TFB10046)</name>
    <dbReference type="NCBI Taxonomy" id="717982"/>
    <lineage>
        <taxon>Eukaryota</taxon>
        <taxon>Fungi</taxon>
        <taxon>Dikarya</taxon>
        <taxon>Basidiomycota</taxon>
        <taxon>Agaricomycotina</taxon>
        <taxon>Agaricomycetes</taxon>
        <taxon>Auriculariales</taxon>
        <taxon>Auriculariaceae</taxon>
        <taxon>Auricularia</taxon>
    </lineage>
</organism>
<evidence type="ECO:0000313" key="2">
    <source>
        <dbReference type="Proteomes" id="UP000006514"/>
    </source>
</evidence>
<reference evidence="2" key="1">
    <citation type="journal article" date="2012" name="Science">
        <title>The Paleozoic origin of enzymatic lignin decomposition reconstructed from 31 fungal genomes.</title>
        <authorList>
            <person name="Floudas D."/>
            <person name="Binder M."/>
            <person name="Riley R."/>
            <person name="Barry K."/>
            <person name="Blanchette R.A."/>
            <person name="Henrissat B."/>
            <person name="Martinez A.T."/>
            <person name="Otillar R."/>
            <person name="Spatafora J.W."/>
            <person name="Yadav J.S."/>
            <person name="Aerts A."/>
            <person name="Benoit I."/>
            <person name="Boyd A."/>
            <person name="Carlson A."/>
            <person name="Copeland A."/>
            <person name="Coutinho P.M."/>
            <person name="de Vries R.P."/>
            <person name="Ferreira P."/>
            <person name="Findley K."/>
            <person name="Foster B."/>
            <person name="Gaskell J."/>
            <person name="Glotzer D."/>
            <person name="Gorecki P."/>
            <person name="Heitman J."/>
            <person name="Hesse C."/>
            <person name="Hori C."/>
            <person name="Igarashi K."/>
            <person name="Jurgens J.A."/>
            <person name="Kallen N."/>
            <person name="Kersten P."/>
            <person name="Kohler A."/>
            <person name="Kuees U."/>
            <person name="Kumar T.K.A."/>
            <person name="Kuo A."/>
            <person name="LaButti K."/>
            <person name="Larrondo L.F."/>
            <person name="Lindquist E."/>
            <person name="Ling A."/>
            <person name="Lombard V."/>
            <person name="Lucas S."/>
            <person name="Lundell T."/>
            <person name="Martin R."/>
            <person name="McLaughlin D.J."/>
            <person name="Morgenstern I."/>
            <person name="Morin E."/>
            <person name="Murat C."/>
            <person name="Nagy L.G."/>
            <person name="Nolan M."/>
            <person name="Ohm R.A."/>
            <person name="Patyshakuliyeva A."/>
            <person name="Rokas A."/>
            <person name="Ruiz-Duenas F.J."/>
            <person name="Sabat G."/>
            <person name="Salamov A."/>
            <person name="Samejima M."/>
            <person name="Schmutz J."/>
            <person name="Slot J.C."/>
            <person name="St John F."/>
            <person name="Stenlid J."/>
            <person name="Sun H."/>
            <person name="Sun S."/>
            <person name="Syed K."/>
            <person name="Tsang A."/>
            <person name="Wiebenga A."/>
            <person name="Young D."/>
            <person name="Pisabarro A."/>
            <person name="Eastwood D.C."/>
            <person name="Martin F."/>
            <person name="Cullen D."/>
            <person name="Grigoriev I.V."/>
            <person name="Hibbett D.S."/>
        </authorList>
    </citation>
    <scope>NUCLEOTIDE SEQUENCE [LARGE SCALE GENOMIC DNA]</scope>
    <source>
        <strain evidence="2">TFB10046</strain>
    </source>
</reference>
<name>J0D1T5_AURST</name>